<feature type="domain" description="Peptidase M20 dimerisation" evidence="2">
    <location>
        <begin position="168"/>
        <end position="262"/>
    </location>
</feature>
<evidence type="ECO:0000313" key="3">
    <source>
        <dbReference type="EMBL" id="GAA0479293.1"/>
    </source>
</evidence>
<protein>
    <recommendedName>
        <fullName evidence="1">Peptidase M20 domain-containing protein 2</fullName>
    </recommendedName>
</protein>
<dbReference type="NCBIfam" id="TIGR01891">
    <property type="entry name" value="amidohydrolases"/>
    <property type="match status" value="1"/>
</dbReference>
<dbReference type="Pfam" id="PF01546">
    <property type="entry name" value="Peptidase_M20"/>
    <property type="match status" value="1"/>
</dbReference>
<dbReference type="Gene3D" id="3.40.630.10">
    <property type="entry name" value="Zn peptidases"/>
    <property type="match status" value="1"/>
</dbReference>
<dbReference type="InterPro" id="IPR036264">
    <property type="entry name" value="Bact_exopeptidase_dim_dom"/>
</dbReference>
<gene>
    <name evidence="3" type="ORF">GCM10010361_49950</name>
</gene>
<dbReference type="Pfam" id="PF07687">
    <property type="entry name" value="M20_dimer"/>
    <property type="match status" value="1"/>
</dbReference>
<proteinExistence type="inferred from homology"/>
<name>A0ABN1ALA5_9ACTN</name>
<dbReference type="InterPro" id="IPR002933">
    <property type="entry name" value="Peptidase_M20"/>
</dbReference>
<accession>A0ABN1ALA5</accession>
<dbReference type="SUPFAM" id="SSF53187">
    <property type="entry name" value="Zn-dependent exopeptidases"/>
    <property type="match status" value="1"/>
</dbReference>
<dbReference type="InterPro" id="IPR017144">
    <property type="entry name" value="Xaa-Arg_dipeptidase"/>
</dbReference>
<dbReference type="Gene3D" id="3.30.70.360">
    <property type="match status" value="1"/>
</dbReference>
<dbReference type="PIRSF" id="PIRSF037226">
    <property type="entry name" value="Amidohydrolase_ACY1L2_prd"/>
    <property type="match status" value="1"/>
</dbReference>
<dbReference type="EMBL" id="BAAABY010000034">
    <property type="protein sequence ID" value="GAA0479293.1"/>
    <property type="molecule type" value="Genomic_DNA"/>
</dbReference>
<organism evidence="3 4">
    <name type="scientific">Streptomyces olivaceiscleroticus</name>
    <dbReference type="NCBI Taxonomy" id="68245"/>
    <lineage>
        <taxon>Bacteria</taxon>
        <taxon>Bacillati</taxon>
        <taxon>Actinomycetota</taxon>
        <taxon>Actinomycetes</taxon>
        <taxon>Kitasatosporales</taxon>
        <taxon>Streptomycetaceae</taxon>
        <taxon>Streptomyces</taxon>
    </lineage>
</organism>
<dbReference type="RefSeq" id="WP_346097432.1">
    <property type="nucleotide sequence ID" value="NZ_BAAABY010000034.1"/>
</dbReference>
<dbReference type="Proteomes" id="UP001500909">
    <property type="component" value="Unassembled WGS sequence"/>
</dbReference>
<dbReference type="InterPro" id="IPR017439">
    <property type="entry name" value="Amidohydrolase"/>
</dbReference>
<evidence type="ECO:0000259" key="2">
    <source>
        <dbReference type="Pfam" id="PF07687"/>
    </source>
</evidence>
<dbReference type="SUPFAM" id="SSF55031">
    <property type="entry name" value="Bacterial exopeptidase dimerisation domain"/>
    <property type="match status" value="1"/>
</dbReference>
<reference evidence="3 4" key="1">
    <citation type="journal article" date="2019" name="Int. J. Syst. Evol. Microbiol.">
        <title>The Global Catalogue of Microorganisms (GCM) 10K type strain sequencing project: providing services to taxonomists for standard genome sequencing and annotation.</title>
        <authorList>
            <consortium name="The Broad Institute Genomics Platform"/>
            <consortium name="The Broad Institute Genome Sequencing Center for Infectious Disease"/>
            <person name="Wu L."/>
            <person name="Ma J."/>
        </authorList>
    </citation>
    <scope>NUCLEOTIDE SEQUENCE [LARGE SCALE GENOMIC DNA]</scope>
    <source>
        <strain evidence="3 4">JCM 4805</strain>
    </source>
</reference>
<keyword evidence="4" id="KW-1185">Reference proteome</keyword>
<dbReference type="InterPro" id="IPR052030">
    <property type="entry name" value="Peptidase_M20/M20A_hydrolases"/>
</dbReference>
<sequence length="403" mass="41540">MKLTTHHRTARAAAESWREELLGLSHQLHADPELSYQEHRSAAALAGLAERGGFAVERGVAGLPTAFTGVCGSGDLVIGVCAEYDALPGIGHACGHNVNGTAALGAALALGAVADDLGITVKLLGTPAEEDGGGKVDMIEHGLFDEVAVAMMVHANDADTVGNSSLAIGSWNLTYIGRPAHAAAAPWEGRNALDALTVAQTALGLLRQQLPPESRVHGIVTDGGQAANVIPARSAARYEVRSPSMESLRTLQDRVRACFEAGALATGTELHMEAHGHDFADLRQDTTVAELYAGAAEALGRTVGRAPQRTGSTDMGNVSHLLPTIHPMIGYDTGGARQHTYEFAAAGTSAGADRAVLDGAVAMAWTGVALAADAGHRERLLAAVGRRAAERERAAGDGGGPHP</sequence>
<dbReference type="InterPro" id="IPR011650">
    <property type="entry name" value="Peptidase_M20_dimer"/>
</dbReference>
<dbReference type="PANTHER" id="PTHR30575">
    <property type="entry name" value="PEPTIDASE M20"/>
    <property type="match status" value="1"/>
</dbReference>
<comment type="caution">
    <text evidence="3">The sequence shown here is derived from an EMBL/GenBank/DDBJ whole genome shotgun (WGS) entry which is preliminary data.</text>
</comment>
<evidence type="ECO:0000313" key="4">
    <source>
        <dbReference type="Proteomes" id="UP001500909"/>
    </source>
</evidence>
<dbReference type="CDD" id="cd05672">
    <property type="entry name" value="M20_ACY1L2-like"/>
    <property type="match status" value="1"/>
</dbReference>
<evidence type="ECO:0000256" key="1">
    <source>
        <dbReference type="PIRNR" id="PIRNR037226"/>
    </source>
</evidence>
<dbReference type="PANTHER" id="PTHR30575:SF0">
    <property type="entry name" value="XAA-ARG DIPEPTIDASE"/>
    <property type="match status" value="1"/>
</dbReference>
<comment type="similarity">
    <text evidence="1">Belongs to the peptidase M20A family.</text>
</comment>